<keyword evidence="3" id="KW-1185">Reference proteome</keyword>
<dbReference type="AlphaFoldDB" id="A0A9Q0QRD7"/>
<dbReference type="OrthoDB" id="10250354at2759"/>
<comment type="caution">
    <text evidence="2">The sequence shown here is derived from an EMBL/GenBank/DDBJ whole genome shotgun (WGS) entry which is preliminary data.</text>
</comment>
<dbReference type="SUPFAM" id="SSF46565">
    <property type="entry name" value="Chaperone J-domain"/>
    <property type="match status" value="1"/>
</dbReference>
<feature type="domain" description="J" evidence="1">
    <location>
        <begin position="40"/>
        <end position="104"/>
    </location>
</feature>
<dbReference type="CDD" id="cd06257">
    <property type="entry name" value="DnaJ"/>
    <property type="match status" value="1"/>
</dbReference>
<dbReference type="PRINTS" id="PR00625">
    <property type="entry name" value="JDOMAIN"/>
</dbReference>
<proteinExistence type="predicted"/>
<dbReference type="Proteomes" id="UP001141806">
    <property type="component" value="Unassembled WGS sequence"/>
</dbReference>
<evidence type="ECO:0000259" key="1">
    <source>
        <dbReference type="PROSITE" id="PS50076"/>
    </source>
</evidence>
<dbReference type="InterPro" id="IPR001623">
    <property type="entry name" value="DnaJ_domain"/>
</dbReference>
<dbReference type="PROSITE" id="PS50076">
    <property type="entry name" value="DNAJ_2"/>
    <property type="match status" value="1"/>
</dbReference>
<dbReference type="PROSITE" id="PS00636">
    <property type="entry name" value="DNAJ_1"/>
    <property type="match status" value="1"/>
</dbReference>
<name>A0A9Q0QRD7_9MAGN</name>
<dbReference type="InterPro" id="IPR036869">
    <property type="entry name" value="J_dom_sf"/>
</dbReference>
<dbReference type="Pfam" id="PF00226">
    <property type="entry name" value="DnaJ"/>
    <property type="match status" value="1"/>
</dbReference>
<organism evidence="2 3">
    <name type="scientific">Protea cynaroides</name>
    <dbReference type="NCBI Taxonomy" id="273540"/>
    <lineage>
        <taxon>Eukaryota</taxon>
        <taxon>Viridiplantae</taxon>
        <taxon>Streptophyta</taxon>
        <taxon>Embryophyta</taxon>
        <taxon>Tracheophyta</taxon>
        <taxon>Spermatophyta</taxon>
        <taxon>Magnoliopsida</taxon>
        <taxon>Proteales</taxon>
        <taxon>Proteaceae</taxon>
        <taxon>Protea</taxon>
    </lineage>
</organism>
<dbReference type="InterPro" id="IPR018253">
    <property type="entry name" value="DnaJ_domain_CS"/>
</dbReference>
<sequence length="229" mass="27101">MGEDSDFKSRLVIEICSFPSRSSACKHHRFQQSIKSPFIDWYLLLRVEENAEIEIIRKQYRKLALQLHPDKNKHPKAEIAFKLVSEAYACLSDRTKRRAFDCERCKSFCTDCSQRSFSKFQGISEVKLQGSDPRHWTRSNKNLKGIREVRDRFKEELKVIERCLRANQASRNESPVFDPRNYSLQDYPHRRTQIFRSVNIDIPGYDYRRGRCSSPIFEIGSEKRSLRSR</sequence>
<evidence type="ECO:0000313" key="3">
    <source>
        <dbReference type="Proteomes" id="UP001141806"/>
    </source>
</evidence>
<dbReference type="Gene3D" id="1.10.287.110">
    <property type="entry name" value="DnaJ domain"/>
    <property type="match status" value="1"/>
</dbReference>
<accession>A0A9Q0QRD7</accession>
<dbReference type="SMART" id="SM00271">
    <property type="entry name" value="DnaJ"/>
    <property type="match status" value="1"/>
</dbReference>
<dbReference type="PANTHER" id="PTHR44137">
    <property type="entry name" value="BNAC03G44070D PROTEIN"/>
    <property type="match status" value="1"/>
</dbReference>
<dbReference type="PANTHER" id="PTHR44137:SF13">
    <property type="entry name" value="CHAPERONE DNAJ-DOMAIN SUPERFAMILY PROTEIN"/>
    <property type="match status" value="1"/>
</dbReference>
<gene>
    <name evidence="2" type="ORF">NE237_015610</name>
</gene>
<reference evidence="2" key="1">
    <citation type="journal article" date="2023" name="Plant J.">
        <title>The genome of the king protea, Protea cynaroides.</title>
        <authorList>
            <person name="Chang J."/>
            <person name="Duong T.A."/>
            <person name="Schoeman C."/>
            <person name="Ma X."/>
            <person name="Roodt D."/>
            <person name="Barker N."/>
            <person name="Li Z."/>
            <person name="Van de Peer Y."/>
            <person name="Mizrachi E."/>
        </authorList>
    </citation>
    <scope>NUCLEOTIDE SEQUENCE</scope>
    <source>
        <tissue evidence="2">Young leaves</tissue>
    </source>
</reference>
<protein>
    <recommendedName>
        <fullName evidence="1">J domain-containing protein</fullName>
    </recommendedName>
</protein>
<evidence type="ECO:0000313" key="2">
    <source>
        <dbReference type="EMBL" id="KAJ4968909.1"/>
    </source>
</evidence>
<dbReference type="EMBL" id="JAMYWD010000006">
    <property type="protein sequence ID" value="KAJ4968909.1"/>
    <property type="molecule type" value="Genomic_DNA"/>
</dbReference>